<dbReference type="EMBL" id="GGMS01004178">
    <property type="protein sequence ID" value="MBY73381.1"/>
    <property type="molecule type" value="Transcribed_RNA"/>
</dbReference>
<name>A0A2S2Q719_9HEMI</name>
<reference evidence="1" key="1">
    <citation type="submission" date="2018-04" db="EMBL/GenBank/DDBJ databases">
        <title>Transcriptome assembly of Sipha flava.</title>
        <authorList>
            <person name="Scully E.D."/>
            <person name="Geib S.M."/>
            <person name="Palmer N.A."/>
            <person name="Koch K."/>
            <person name="Bradshaw J."/>
            <person name="Heng-Moss T."/>
            <person name="Sarath G."/>
        </authorList>
    </citation>
    <scope>NUCLEOTIDE SEQUENCE</scope>
</reference>
<dbReference type="AlphaFoldDB" id="A0A2S2Q719"/>
<protein>
    <submittedName>
        <fullName evidence="1">Uncharacterized protein</fullName>
    </submittedName>
</protein>
<accession>A0A2S2Q719</accession>
<organism evidence="1">
    <name type="scientific">Sipha flava</name>
    <name type="common">yellow sugarcane aphid</name>
    <dbReference type="NCBI Taxonomy" id="143950"/>
    <lineage>
        <taxon>Eukaryota</taxon>
        <taxon>Metazoa</taxon>
        <taxon>Ecdysozoa</taxon>
        <taxon>Arthropoda</taxon>
        <taxon>Hexapoda</taxon>
        <taxon>Insecta</taxon>
        <taxon>Pterygota</taxon>
        <taxon>Neoptera</taxon>
        <taxon>Paraneoptera</taxon>
        <taxon>Hemiptera</taxon>
        <taxon>Sternorrhyncha</taxon>
        <taxon>Aphidomorpha</taxon>
        <taxon>Aphidoidea</taxon>
        <taxon>Aphididae</taxon>
        <taxon>Sipha</taxon>
    </lineage>
</organism>
<gene>
    <name evidence="1" type="ORF">g.108276</name>
</gene>
<proteinExistence type="predicted"/>
<dbReference type="PROSITE" id="PS51257">
    <property type="entry name" value="PROKAR_LIPOPROTEIN"/>
    <property type="match status" value="1"/>
</dbReference>
<sequence length="266" mass="30439">MPEYDRCFCTAHRRHTMYVYVSAGCSARALCTNGSWSSSSFEGCENRFTGYLRGMCRISNVSFFPLCDRITMYVRACVHVIRLENFIHVHGVCMYFFFVPSCDELPTVVCSTRVEVGHYYRNLTSPKKRKMYVKNDFPPARGRSRSCFAYFETAATVKGVCVRAYVRAYHRRTFVCVCSEYGSSGNGCDSGGGGLLPAFPGRFSHHHGIYVSYINSGQPQYQYHYQSFLRLTNNFVPIQKYGFLNSDNCRVFGRLDVLRCGQSERQ</sequence>
<evidence type="ECO:0000313" key="1">
    <source>
        <dbReference type="EMBL" id="MBY73381.1"/>
    </source>
</evidence>